<accession>A0AAE4VCU8</accession>
<sequence>MRDTMTAAEIAATRHLIGLSQAELADVLNVNRHSVKDWEAGRFAARQGVVSDLMALRAQHEAELTQMVQRAKQSPIAIPNGPRPRGWYLALGARLLDRLPDVQIEWKTQ</sequence>
<dbReference type="CDD" id="cd00093">
    <property type="entry name" value="HTH_XRE"/>
    <property type="match status" value="1"/>
</dbReference>
<gene>
    <name evidence="2" type="ORF">R4485_19530</name>
</gene>
<dbReference type="InterPro" id="IPR001387">
    <property type="entry name" value="Cro/C1-type_HTH"/>
</dbReference>
<dbReference type="EMBL" id="JAWLVV010000017">
    <property type="protein sequence ID" value="MDV7292367.1"/>
    <property type="molecule type" value="Genomic_DNA"/>
</dbReference>
<evidence type="ECO:0000313" key="2">
    <source>
        <dbReference type="EMBL" id="MDV7292367.1"/>
    </source>
</evidence>
<evidence type="ECO:0000313" key="3">
    <source>
        <dbReference type="Proteomes" id="UP001186041"/>
    </source>
</evidence>
<dbReference type="RefSeq" id="WP_317722358.1">
    <property type="nucleotide sequence ID" value="NZ_JAWLVK010000018.1"/>
</dbReference>
<evidence type="ECO:0000259" key="1">
    <source>
        <dbReference type="PROSITE" id="PS50943"/>
    </source>
</evidence>
<reference evidence="2" key="1">
    <citation type="submission" date="2023-10" db="EMBL/GenBank/DDBJ databases">
        <title>Mycolicibacterium fortuitum clinical isolates causing pulmonary infections in humans.</title>
        <authorList>
            <person name="Mejia-Ponce P.M."/>
            <person name="Zenteno-Cuevas R."/>
            <person name="Licona-Cassani C."/>
        </authorList>
    </citation>
    <scope>NUCLEOTIDE SEQUENCE</scope>
    <source>
        <strain evidence="2">M8</strain>
    </source>
</reference>
<proteinExistence type="predicted"/>
<dbReference type="InterPro" id="IPR010982">
    <property type="entry name" value="Lambda_DNA-bd_dom_sf"/>
</dbReference>
<protein>
    <submittedName>
        <fullName evidence="2">DUF1870 family protein</fullName>
    </submittedName>
</protein>
<comment type="caution">
    <text evidence="2">The sequence shown here is derived from an EMBL/GenBank/DDBJ whole genome shotgun (WGS) entry which is preliminary data.</text>
</comment>
<feature type="domain" description="HTH cro/C1-type" evidence="1">
    <location>
        <begin position="10"/>
        <end position="42"/>
    </location>
</feature>
<dbReference type="Proteomes" id="UP001186041">
    <property type="component" value="Unassembled WGS sequence"/>
</dbReference>
<dbReference type="PROSITE" id="PS50943">
    <property type="entry name" value="HTH_CROC1"/>
    <property type="match status" value="1"/>
</dbReference>
<dbReference type="Gene3D" id="1.10.260.40">
    <property type="entry name" value="lambda repressor-like DNA-binding domains"/>
    <property type="match status" value="1"/>
</dbReference>
<dbReference type="SUPFAM" id="SSF47413">
    <property type="entry name" value="lambda repressor-like DNA-binding domains"/>
    <property type="match status" value="1"/>
</dbReference>
<dbReference type="Pfam" id="PF08965">
    <property type="entry name" value="Aca2_YdiL"/>
    <property type="match status" value="1"/>
</dbReference>
<name>A0AAE4VCU8_MYCFO</name>
<dbReference type="InterPro" id="IPR015060">
    <property type="entry name" value="Aca2_YdiL-like"/>
</dbReference>
<dbReference type="AlphaFoldDB" id="A0AAE4VCU8"/>
<dbReference type="GO" id="GO:0003677">
    <property type="term" value="F:DNA binding"/>
    <property type="evidence" value="ECO:0007669"/>
    <property type="project" value="InterPro"/>
</dbReference>
<organism evidence="2 3">
    <name type="scientific">Mycolicibacterium fortuitum</name>
    <name type="common">Mycobacterium fortuitum</name>
    <dbReference type="NCBI Taxonomy" id="1766"/>
    <lineage>
        <taxon>Bacteria</taxon>
        <taxon>Bacillati</taxon>
        <taxon>Actinomycetota</taxon>
        <taxon>Actinomycetes</taxon>
        <taxon>Mycobacteriales</taxon>
        <taxon>Mycobacteriaceae</taxon>
        <taxon>Mycolicibacterium</taxon>
    </lineage>
</organism>